<name>A0ABR2VFJ8_9PEZI</name>
<dbReference type="Proteomes" id="UP001408356">
    <property type="component" value="Unassembled WGS sequence"/>
</dbReference>
<dbReference type="Pfam" id="PF00734">
    <property type="entry name" value="CBM_1"/>
    <property type="match status" value="1"/>
</dbReference>
<proteinExistence type="predicted"/>
<feature type="domain" description="CBM1" evidence="3">
    <location>
        <begin position="18"/>
        <end position="54"/>
    </location>
</feature>
<dbReference type="SUPFAM" id="SSF57180">
    <property type="entry name" value="Cellulose-binding domain"/>
    <property type="match status" value="1"/>
</dbReference>
<evidence type="ECO:0000256" key="1">
    <source>
        <dbReference type="ARBA" id="ARBA00022729"/>
    </source>
</evidence>
<dbReference type="PROSITE" id="PS51164">
    <property type="entry name" value="CBM1_2"/>
    <property type="match status" value="1"/>
</dbReference>
<keyword evidence="5" id="KW-1185">Reference proteome</keyword>
<evidence type="ECO:0000259" key="3">
    <source>
        <dbReference type="PROSITE" id="PS51164"/>
    </source>
</evidence>
<evidence type="ECO:0000256" key="2">
    <source>
        <dbReference type="SAM" id="SignalP"/>
    </source>
</evidence>
<dbReference type="EMBL" id="JARVKF010000021">
    <property type="protein sequence ID" value="KAK9425279.1"/>
    <property type="molecule type" value="Genomic_DNA"/>
</dbReference>
<comment type="caution">
    <text evidence="4">The sequence shown here is derived from an EMBL/GenBank/DDBJ whole genome shotgun (WGS) entry which is preliminary data.</text>
</comment>
<accession>A0ABR2VFJ8</accession>
<dbReference type="SMART" id="SM00236">
    <property type="entry name" value="fCBD"/>
    <property type="match status" value="1"/>
</dbReference>
<sequence length="257" mass="26919">MVSKLEIVLSLLATAVTAQQSAWSQCGGTGWSGSTSCVDGYACSSINAYYYQCVPGTATSAASSTVQPTSVTTTNGATVTTTTAATTTISDSSPAASTTSAPKTLVTGYYWIRAVESPNFHSYLQAAPTATPSPGPGDAYLLSPDNAGQFNVIDGQLVYYTGGSDLLYMGVENPTNKTQRTLETWFNSTENDYGTFAFQGDTLTWSVEDISRPNTAAWLICGDAGELYINTGAYAYETPDGCADETIHSYGGSTADL</sequence>
<dbReference type="InterPro" id="IPR000254">
    <property type="entry name" value="CBD"/>
</dbReference>
<dbReference type="PROSITE" id="PS00562">
    <property type="entry name" value="CBM1_1"/>
    <property type="match status" value="1"/>
</dbReference>
<feature type="signal peptide" evidence="2">
    <location>
        <begin position="1"/>
        <end position="18"/>
    </location>
</feature>
<evidence type="ECO:0000313" key="5">
    <source>
        <dbReference type="Proteomes" id="UP001408356"/>
    </source>
</evidence>
<reference evidence="4 5" key="1">
    <citation type="journal article" date="2024" name="J. Plant Pathol.">
        <title>Sequence and assembly of the genome of Seiridium unicorne, isolate CBS 538.82, causal agent of cypress canker disease.</title>
        <authorList>
            <person name="Scali E."/>
            <person name="Rocca G.D."/>
            <person name="Danti R."/>
            <person name="Garbelotto M."/>
            <person name="Barberini S."/>
            <person name="Baroncelli R."/>
            <person name="Emiliani G."/>
        </authorList>
    </citation>
    <scope>NUCLEOTIDE SEQUENCE [LARGE SCALE GENOMIC DNA]</scope>
    <source>
        <strain evidence="4 5">BM-138-508</strain>
    </source>
</reference>
<organism evidence="4 5">
    <name type="scientific">Seiridium unicorne</name>
    <dbReference type="NCBI Taxonomy" id="138068"/>
    <lineage>
        <taxon>Eukaryota</taxon>
        <taxon>Fungi</taxon>
        <taxon>Dikarya</taxon>
        <taxon>Ascomycota</taxon>
        <taxon>Pezizomycotina</taxon>
        <taxon>Sordariomycetes</taxon>
        <taxon>Xylariomycetidae</taxon>
        <taxon>Amphisphaeriales</taxon>
        <taxon>Sporocadaceae</taxon>
        <taxon>Seiridium</taxon>
    </lineage>
</organism>
<protein>
    <recommendedName>
        <fullName evidence="3">CBM1 domain-containing protein</fullName>
    </recommendedName>
</protein>
<dbReference type="InterPro" id="IPR035971">
    <property type="entry name" value="CBD_sf"/>
</dbReference>
<feature type="chain" id="PRO_5045403400" description="CBM1 domain-containing protein" evidence="2">
    <location>
        <begin position="19"/>
        <end position="257"/>
    </location>
</feature>
<gene>
    <name evidence="4" type="ORF">SUNI508_13151</name>
</gene>
<evidence type="ECO:0000313" key="4">
    <source>
        <dbReference type="EMBL" id="KAK9425279.1"/>
    </source>
</evidence>
<keyword evidence="1 2" id="KW-0732">Signal</keyword>